<proteinExistence type="predicted"/>
<organism evidence="3 4">
    <name type="scientific">Rhizophagus irregularis</name>
    <dbReference type="NCBI Taxonomy" id="588596"/>
    <lineage>
        <taxon>Eukaryota</taxon>
        <taxon>Fungi</taxon>
        <taxon>Fungi incertae sedis</taxon>
        <taxon>Mucoromycota</taxon>
        <taxon>Glomeromycotina</taxon>
        <taxon>Glomeromycetes</taxon>
        <taxon>Glomerales</taxon>
        <taxon>Glomeraceae</taxon>
        <taxon>Rhizophagus</taxon>
    </lineage>
</organism>
<accession>A0A2N0S708</accession>
<dbReference type="Proteomes" id="UP000232688">
    <property type="component" value="Unassembled WGS sequence"/>
</dbReference>
<reference evidence="3 4" key="3">
    <citation type="submission" date="2017-10" db="EMBL/GenBank/DDBJ databases">
        <title>Extensive intraspecific genome diversity in a model arbuscular mycorrhizal fungus.</title>
        <authorList>
            <person name="Chen E.C.H."/>
            <person name="Morin E."/>
            <person name="Baudet D."/>
            <person name="Noel J."/>
            <person name="Ndikumana S."/>
            <person name="Charron P."/>
            <person name="St-Onge C."/>
            <person name="Giorgi J."/>
            <person name="Grigoriev I.V."/>
            <person name="Roux C."/>
            <person name="Martin F.M."/>
            <person name="Corradi N."/>
        </authorList>
    </citation>
    <scope>NUCLEOTIDE SEQUENCE [LARGE SCALE GENOMIC DNA]</scope>
    <source>
        <strain evidence="3 4">A1</strain>
    </source>
</reference>
<evidence type="ECO:0000313" key="3">
    <source>
        <dbReference type="EMBL" id="PKC71321.1"/>
    </source>
</evidence>
<dbReference type="AlphaFoldDB" id="A0A2N0S708"/>
<dbReference type="EMBL" id="LLXJ01004099">
    <property type="protein sequence ID" value="PKB96174.1"/>
    <property type="molecule type" value="Genomic_DNA"/>
</dbReference>
<evidence type="ECO:0000256" key="1">
    <source>
        <dbReference type="SAM" id="MobiDB-lite"/>
    </source>
</evidence>
<reference evidence="3 4" key="4">
    <citation type="submission" date="2017-10" db="EMBL/GenBank/DDBJ databases">
        <title>Genome analyses suggest a sexual origin of heterokaryosis in a supposedly ancient asexual fungus.</title>
        <authorList>
            <person name="Corradi N."/>
            <person name="Sedzielewska K."/>
            <person name="Noel J."/>
            <person name="Charron P."/>
            <person name="Farinelli L."/>
            <person name="Marton T."/>
            <person name="Kruger M."/>
            <person name="Pelin A."/>
            <person name="Brachmann A."/>
            <person name="Corradi N."/>
        </authorList>
    </citation>
    <scope>NUCLEOTIDE SEQUENCE [LARGE SCALE GENOMIC DNA]</scope>
    <source>
        <strain evidence="3 4">A1</strain>
    </source>
</reference>
<protein>
    <submittedName>
        <fullName evidence="3">Uncharacterized protein</fullName>
    </submittedName>
</protein>
<dbReference type="VEuPathDB" id="FungiDB:RhiirA1_453643"/>
<dbReference type="EMBL" id="LLXH01000172">
    <property type="protein sequence ID" value="PKC71321.1"/>
    <property type="molecule type" value="Genomic_DNA"/>
</dbReference>
<sequence>MKRKDIKRKSKDNELIIGSITAFADGEETATNVDFKERPESSEEDENSEEDDILLEISFKFVVIKMSNENENDKNDKIYTRMKMGDITNTDATTDTAQSSRRKRKGQIVLFQINESY</sequence>
<reference evidence="2 5" key="1">
    <citation type="submission" date="2016-04" db="EMBL/GenBank/DDBJ databases">
        <title>Genome analyses suggest a sexual origin of heterokaryosis in a supposedly ancient asexual fungus.</title>
        <authorList>
            <person name="Ropars J."/>
            <person name="Sedzielewska K."/>
            <person name="Noel J."/>
            <person name="Charron P."/>
            <person name="Farinelli L."/>
            <person name="Marton T."/>
            <person name="Kruger M."/>
            <person name="Pelin A."/>
            <person name="Brachmann A."/>
            <person name="Corradi N."/>
        </authorList>
    </citation>
    <scope>NUCLEOTIDE SEQUENCE [LARGE SCALE GENOMIC DNA]</scope>
    <source>
        <strain evidence="2 5">A5</strain>
    </source>
</reference>
<comment type="caution">
    <text evidence="3">The sequence shown here is derived from an EMBL/GenBank/DDBJ whole genome shotgun (WGS) entry which is preliminary data.</text>
</comment>
<dbReference type="Proteomes" id="UP000232722">
    <property type="component" value="Unassembled WGS sequence"/>
</dbReference>
<evidence type="ECO:0000313" key="5">
    <source>
        <dbReference type="Proteomes" id="UP000232722"/>
    </source>
</evidence>
<gene>
    <name evidence="3" type="ORF">RhiirA1_453643</name>
    <name evidence="2" type="ORF">RhiirA5_435317</name>
</gene>
<feature type="region of interest" description="Disordered" evidence="1">
    <location>
        <begin position="28"/>
        <end position="51"/>
    </location>
</feature>
<feature type="compositionally biased region" description="Acidic residues" evidence="1">
    <location>
        <begin position="42"/>
        <end position="51"/>
    </location>
</feature>
<evidence type="ECO:0000313" key="2">
    <source>
        <dbReference type="EMBL" id="PKB96174.1"/>
    </source>
</evidence>
<reference evidence="2 5" key="2">
    <citation type="submission" date="2017-09" db="EMBL/GenBank/DDBJ databases">
        <title>Extensive intraspecific genome diversity in a model arbuscular mycorrhizal fungus.</title>
        <authorList>
            <person name="Chen E.C."/>
            <person name="Morin E."/>
            <person name="Beaudet D."/>
            <person name="Noel J."/>
            <person name="Ndikumana S."/>
            <person name="Charron P."/>
            <person name="St-Onge C."/>
            <person name="Giorgi J."/>
            <person name="Grigoriev I.V."/>
            <person name="Roux C."/>
            <person name="Martin F.M."/>
            <person name="Corradi N."/>
        </authorList>
    </citation>
    <scope>NUCLEOTIDE SEQUENCE [LARGE SCALE GENOMIC DNA]</scope>
    <source>
        <strain evidence="2 5">A5</strain>
    </source>
</reference>
<evidence type="ECO:0000313" key="4">
    <source>
        <dbReference type="Proteomes" id="UP000232688"/>
    </source>
</evidence>
<name>A0A2N0S708_9GLOM</name>